<keyword evidence="1" id="KW-1003">Cell membrane</keyword>
<gene>
    <name evidence="7" type="ORF">OB236_09185</name>
</gene>
<dbReference type="PANTHER" id="PTHR43649">
    <property type="entry name" value="ARABINOSE-BINDING PROTEIN-RELATED"/>
    <property type="match status" value="1"/>
</dbReference>
<evidence type="ECO:0000313" key="7">
    <source>
        <dbReference type="EMBL" id="MCU6792301.1"/>
    </source>
</evidence>
<dbReference type="SUPFAM" id="SSF53850">
    <property type="entry name" value="Periplasmic binding protein-like II"/>
    <property type="match status" value="1"/>
</dbReference>
<evidence type="ECO:0000256" key="5">
    <source>
        <dbReference type="ARBA" id="ARBA00023288"/>
    </source>
</evidence>
<dbReference type="InterPro" id="IPR050490">
    <property type="entry name" value="Bact_solute-bd_prot1"/>
</dbReference>
<evidence type="ECO:0000256" key="3">
    <source>
        <dbReference type="ARBA" id="ARBA00023136"/>
    </source>
</evidence>
<dbReference type="InterPro" id="IPR006059">
    <property type="entry name" value="SBP"/>
</dbReference>
<keyword evidence="5" id="KW-0449">Lipoprotein</keyword>
<evidence type="ECO:0000256" key="2">
    <source>
        <dbReference type="ARBA" id="ARBA00022729"/>
    </source>
</evidence>
<dbReference type="PROSITE" id="PS51257">
    <property type="entry name" value="PROKAR_LIPOPROTEIN"/>
    <property type="match status" value="1"/>
</dbReference>
<organism evidence="7 8">
    <name type="scientific">Paenibacillus baimaensis</name>
    <dbReference type="NCBI Taxonomy" id="2982185"/>
    <lineage>
        <taxon>Bacteria</taxon>
        <taxon>Bacillati</taxon>
        <taxon>Bacillota</taxon>
        <taxon>Bacilli</taxon>
        <taxon>Bacillales</taxon>
        <taxon>Paenibacillaceae</taxon>
        <taxon>Paenibacillus</taxon>
    </lineage>
</organism>
<feature type="signal peptide" evidence="6">
    <location>
        <begin position="1"/>
        <end position="30"/>
    </location>
</feature>
<proteinExistence type="predicted"/>
<evidence type="ECO:0000256" key="6">
    <source>
        <dbReference type="SAM" id="SignalP"/>
    </source>
</evidence>
<dbReference type="Proteomes" id="UP001652445">
    <property type="component" value="Unassembled WGS sequence"/>
</dbReference>
<evidence type="ECO:0000313" key="8">
    <source>
        <dbReference type="Proteomes" id="UP001652445"/>
    </source>
</evidence>
<sequence length="540" mass="60977">MNKKNKIGTTVSLVLASAMMLSACGGNTPAATGTSTPAAPSGDKGGATNFDKKMTITMYNAGGFSPNNQPPTNREDDPLRQMLEKAINIDLQMTVPPADQIKPKLNTMVASGDIPDMIFMTDRLTAVQYYDQGIVADLDDILKSYPELYNRFDKDSWNSMLYKGKTIGTPGYELVNGINGWWIRNDWLKKLNLQVPTTPDELLTVMKAFTEKDPDGNGKNDTYGFASGILKDGNFSNPGNSGFGWDAIMMMFGVVPNMVDSIDGKITFDNTDPRMKEALTFMNKVATSNVVDPDWVTTNDGTALEKKMQTGKYGIVYRDWRAMELSGQQKMKDVSGEVPDWITIAPPKGPHGDQWAGFAQFQSNSWTISKKAAKDPEKLKRIMSLLQYWYTDKEAQPYFSYGQKGIMWDMVDGKPVRLKDNMANKDMVQKWQWQSNYFLPRRGNDALYFNFTYDKTDSFHQTNLKYIKPNKVNPFVLIDANDTQYNDRIKYVNETLLKFILGKEPIANWDTYVSTLDAKFNYKKYKEDVMKQLSDAGIKP</sequence>
<protein>
    <submittedName>
        <fullName evidence="7">Extracellular solute-binding protein</fullName>
    </submittedName>
</protein>
<dbReference type="PANTHER" id="PTHR43649:SF33">
    <property type="entry name" value="POLYGALACTURONAN_RHAMNOGALACTURONAN-BINDING PROTEIN YTCQ"/>
    <property type="match status" value="1"/>
</dbReference>
<keyword evidence="8" id="KW-1185">Reference proteome</keyword>
<dbReference type="Gene3D" id="3.40.190.10">
    <property type="entry name" value="Periplasmic binding protein-like II"/>
    <property type="match status" value="2"/>
</dbReference>
<comment type="caution">
    <text evidence="7">The sequence shown here is derived from an EMBL/GenBank/DDBJ whole genome shotgun (WGS) entry which is preliminary data.</text>
</comment>
<dbReference type="EMBL" id="JAOQIO010000022">
    <property type="protein sequence ID" value="MCU6792301.1"/>
    <property type="molecule type" value="Genomic_DNA"/>
</dbReference>
<keyword evidence="3" id="KW-0472">Membrane</keyword>
<accession>A0ABT2UCE8</accession>
<reference evidence="7 8" key="1">
    <citation type="submission" date="2022-09" db="EMBL/GenBank/DDBJ databases">
        <authorList>
            <person name="Han X.L."/>
            <person name="Wang Q."/>
            <person name="Lu T."/>
        </authorList>
    </citation>
    <scope>NUCLEOTIDE SEQUENCE [LARGE SCALE GENOMIC DNA]</scope>
    <source>
        <strain evidence="7 8">WQ 127069</strain>
    </source>
</reference>
<keyword evidence="4" id="KW-0564">Palmitate</keyword>
<evidence type="ECO:0000256" key="1">
    <source>
        <dbReference type="ARBA" id="ARBA00022475"/>
    </source>
</evidence>
<name>A0ABT2UCE8_9BACL</name>
<dbReference type="Pfam" id="PF01547">
    <property type="entry name" value="SBP_bac_1"/>
    <property type="match status" value="1"/>
</dbReference>
<evidence type="ECO:0000256" key="4">
    <source>
        <dbReference type="ARBA" id="ARBA00023139"/>
    </source>
</evidence>
<keyword evidence="2 6" id="KW-0732">Signal</keyword>
<feature type="chain" id="PRO_5046626409" evidence="6">
    <location>
        <begin position="31"/>
        <end position="540"/>
    </location>
</feature>
<dbReference type="RefSeq" id="WP_262683690.1">
    <property type="nucleotide sequence ID" value="NZ_JAOQIO010000022.1"/>
</dbReference>